<comment type="similarity">
    <text evidence="1">Belongs to the alpha-carbonic anhydrase family.</text>
</comment>
<evidence type="ECO:0000256" key="4">
    <source>
        <dbReference type="ARBA" id="ARBA00022833"/>
    </source>
</evidence>
<dbReference type="EnsemblProtists" id="EKX48385">
    <property type="protein sequence ID" value="EKX48385"/>
    <property type="gene ID" value="GUITHDRAFT_105991"/>
</dbReference>
<dbReference type="PANTHER" id="PTHR18952">
    <property type="entry name" value="CARBONIC ANHYDRASE"/>
    <property type="match status" value="1"/>
</dbReference>
<dbReference type="PROSITE" id="PS51144">
    <property type="entry name" value="ALPHA_CA_2"/>
    <property type="match status" value="1"/>
</dbReference>
<reference evidence="9" key="3">
    <citation type="submission" date="2015-06" db="UniProtKB">
        <authorList>
            <consortium name="EnsemblProtists"/>
        </authorList>
    </citation>
    <scope>IDENTIFICATION</scope>
</reference>
<evidence type="ECO:0000313" key="10">
    <source>
        <dbReference type="Proteomes" id="UP000011087"/>
    </source>
</evidence>
<keyword evidence="4" id="KW-0862">Zinc</keyword>
<dbReference type="CDD" id="cd03124">
    <property type="entry name" value="alpha_CA_prokaryotic_like"/>
    <property type="match status" value="1"/>
</dbReference>
<evidence type="ECO:0000256" key="3">
    <source>
        <dbReference type="ARBA" id="ARBA00022723"/>
    </source>
</evidence>
<evidence type="ECO:0000259" key="7">
    <source>
        <dbReference type="PROSITE" id="PS51144"/>
    </source>
</evidence>
<dbReference type="AlphaFoldDB" id="L1JJW8"/>
<dbReference type="InterPro" id="IPR001148">
    <property type="entry name" value="CA_dom"/>
</dbReference>
<dbReference type="PANTHER" id="PTHR18952:SF265">
    <property type="entry name" value="CARBONIC ANHYDRASE"/>
    <property type="match status" value="1"/>
</dbReference>
<dbReference type="EC" id="4.2.1.1" evidence="2"/>
<comment type="catalytic activity">
    <reaction evidence="6">
        <text>hydrogencarbonate + H(+) = CO2 + H2O</text>
        <dbReference type="Rhea" id="RHEA:10748"/>
        <dbReference type="ChEBI" id="CHEBI:15377"/>
        <dbReference type="ChEBI" id="CHEBI:15378"/>
        <dbReference type="ChEBI" id="CHEBI:16526"/>
        <dbReference type="ChEBI" id="CHEBI:17544"/>
        <dbReference type="EC" id="4.2.1.1"/>
    </reaction>
</comment>
<evidence type="ECO:0000256" key="1">
    <source>
        <dbReference type="ARBA" id="ARBA00010718"/>
    </source>
</evidence>
<dbReference type="eggNOG" id="KOG0382">
    <property type="taxonomic scope" value="Eukaryota"/>
</dbReference>
<gene>
    <name evidence="8" type="ORF">GUITHDRAFT_105991</name>
</gene>
<keyword evidence="3" id="KW-0479">Metal-binding</keyword>
<dbReference type="SMART" id="SM01057">
    <property type="entry name" value="Carb_anhydrase"/>
    <property type="match status" value="1"/>
</dbReference>
<dbReference type="GO" id="GO:0004089">
    <property type="term" value="F:carbonate dehydratase activity"/>
    <property type="evidence" value="ECO:0007669"/>
    <property type="project" value="UniProtKB-EC"/>
</dbReference>
<feature type="domain" description="Alpha-carbonic anhydrase" evidence="7">
    <location>
        <begin position="125"/>
        <end position="354"/>
    </location>
</feature>
<keyword evidence="10" id="KW-1185">Reference proteome</keyword>
<protein>
    <recommendedName>
        <fullName evidence="2">carbonic anhydrase</fullName>
        <ecNumber evidence="2">4.2.1.1</ecNumber>
    </recommendedName>
</protein>
<dbReference type="InterPro" id="IPR041891">
    <property type="entry name" value="Alpha_CA_prokaryot-like"/>
</dbReference>
<dbReference type="Gene3D" id="3.10.200.10">
    <property type="entry name" value="Alpha carbonic anhydrase"/>
    <property type="match status" value="1"/>
</dbReference>
<reference evidence="8 10" key="1">
    <citation type="journal article" date="2012" name="Nature">
        <title>Algal genomes reveal evolutionary mosaicism and the fate of nucleomorphs.</title>
        <authorList>
            <consortium name="DOE Joint Genome Institute"/>
            <person name="Curtis B.A."/>
            <person name="Tanifuji G."/>
            <person name="Burki F."/>
            <person name="Gruber A."/>
            <person name="Irimia M."/>
            <person name="Maruyama S."/>
            <person name="Arias M.C."/>
            <person name="Ball S.G."/>
            <person name="Gile G.H."/>
            <person name="Hirakawa Y."/>
            <person name="Hopkins J.F."/>
            <person name="Kuo A."/>
            <person name="Rensing S.A."/>
            <person name="Schmutz J."/>
            <person name="Symeonidi A."/>
            <person name="Elias M."/>
            <person name="Eveleigh R.J."/>
            <person name="Herman E.K."/>
            <person name="Klute M.J."/>
            <person name="Nakayama T."/>
            <person name="Obornik M."/>
            <person name="Reyes-Prieto A."/>
            <person name="Armbrust E.V."/>
            <person name="Aves S.J."/>
            <person name="Beiko R.G."/>
            <person name="Coutinho P."/>
            <person name="Dacks J.B."/>
            <person name="Durnford D.G."/>
            <person name="Fast N.M."/>
            <person name="Green B.R."/>
            <person name="Grisdale C.J."/>
            <person name="Hempel F."/>
            <person name="Henrissat B."/>
            <person name="Hoppner M.P."/>
            <person name="Ishida K."/>
            <person name="Kim E."/>
            <person name="Koreny L."/>
            <person name="Kroth P.G."/>
            <person name="Liu Y."/>
            <person name="Malik S.B."/>
            <person name="Maier U.G."/>
            <person name="McRose D."/>
            <person name="Mock T."/>
            <person name="Neilson J.A."/>
            <person name="Onodera N.T."/>
            <person name="Poole A.M."/>
            <person name="Pritham E.J."/>
            <person name="Richards T.A."/>
            <person name="Rocap G."/>
            <person name="Roy S.W."/>
            <person name="Sarai C."/>
            <person name="Schaack S."/>
            <person name="Shirato S."/>
            <person name="Slamovits C.H."/>
            <person name="Spencer D.F."/>
            <person name="Suzuki S."/>
            <person name="Worden A.Z."/>
            <person name="Zauner S."/>
            <person name="Barry K."/>
            <person name="Bell C."/>
            <person name="Bharti A.K."/>
            <person name="Crow J.A."/>
            <person name="Grimwood J."/>
            <person name="Kramer R."/>
            <person name="Lindquist E."/>
            <person name="Lucas S."/>
            <person name="Salamov A."/>
            <person name="McFadden G.I."/>
            <person name="Lane C.E."/>
            <person name="Keeling P.J."/>
            <person name="Gray M.W."/>
            <person name="Grigoriev I.V."/>
            <person name="Archibald J.M."/>
        </authorList>
    </citation>
    <scope>NUCLEOTIDE SEQUENCE</scope>
    <source>
        <strain evidence="8 10">CCMP2712</strain>
    </source>
</reference>
<evidence type="ECO:0000313" key="8">
    <source>
        <dbReference type="EMBL" id="EKX48385.1"/>
    </source>
</evidence>
<dbReference type="GO" id="GO:0008270">
    <property type="term" value="F:zinc ion binding"/>
    <property type="evidence" value="ECO:0007669"/>
    <property type="project" value="InterPro"/>
</dbReference>
<dbReference type="Proteomes" id="UP000011087">
    <property type="component" value="Unassembled WGS sequence"/>
</dbReference>
<dbReference type="OrthoDB" id="429145at2759"/>
<organism evidence="8">
    <name type="scientific">Guillardia theta (strain CCMP2712)</name>
    <name type="common">Cryptophyte</name>
    <dbReference type="NCBI Taxonomy" id="905079"/>
    <lineage>
        <taxon>Eukaryota</taxon>
        <taxon>Cryptophyceae</taxon>
        <taxon>Pyrenomonadales</taxon>
        <taxon>Geminigeraceae</taxon>
        <taxon>Guillardia</taxon>
    </lineage>
</organism>
<dbReference type="SUPFAM" id="SSF51069">
    <property type="entry name" value="Carbonic anhydrase"/>
    <property type="match status" value="1"/>
</dbReference>
<dbReference type="EMBL" id="JH992986">
    <property type="protein sequence ID" value="EKX48385.1"/>
    <property type="molecule type" value="Genomic_DNA"/>
</dbReference>
<dbReference type="HOGENOM" id="CLU_784008_0_0_1"/>
<keyword evidence="5" id="KW-0456">Lyase</keyword>
<dbReference type="GeneID" id="17305006"/>
<evidence type="ECO:0000256" key="6">
    <source>
        <dbReference type="ARBA" id="ARBA00048348"/>
    </source>
</evidence>
<evidence type="ECO:0000313" key="9">
    <source>
        <dbReference type="EnsemblProtists" id="EKX48385"/>
    </source>
</evidence>
<dbReference type="InterPro" id="IPR023561">
    <property type="entry name" value="Carbonic_anhydrase_a-class"/>
</dbReference>
<accession>L1JJW8</accession>
<evidence type="ECO:0000256" key="2">
    <source>
        <dbReference type="ARBA" id="ARBA00012925"/>
    </source>
</evidence>
<dbReference type="Pfam" id="PF00194">
    <property type="entry name" value="Carb_anhydrase"/>
    <property type="match status" value="1"/>
</dbReference>
<dbReference type="RefSeq" id="XP_005835365.1">
    <property type="nucleotide sequence ID" value="XM_005835308.1"/>
</dbReference>
<dbReference type="STRING" id="905079.L1JJW8"/>
<dbReference type="OMA" id="AVEFHLH"/>
<dbReference type="KEGG" id="gtt:GUITHDRAFT_105991"/>
<reference evidence="10" key="2">
    <citation type="submission" date="2012-11" db="EMBL/GenBank/DDBJ databases">
        <authorList>
            <person name="Kuo A."/>
            <person name="Curtis B.A."/>
            <person name="Tanifuji G."/>
            <person name="Burki F."/>
            <person name="Gruber A."/>
            <person name="Irimia M."/>
            <person name="Maruyama S."/>
            <person name="Arias M.C."/>
            <person name="Ball S.G."/>
            <person name="Gile G.H."/>
            <person name="Hirakawa Y."/>
            <person name="Hopkins J.F."/>
            <person name="Rensing S.A."/>
            <person name="Schmutz J."/>
            <person name="Symeonidi A."/>
            <person name="Elias M."/>
            <person name="Eveleigh R.J."/>
            <person name="Herman E.K."/>
            <person name="Klute M.J."/>
            <person name="Nakayama T."/>
            <person name="Obornik M."/>
            <person name="Reyes-Prieto A."/>
            <person name="Armbrust E.V."/>
            <person name="Aves S.J."/>
            <person name="Beiko R.G."/>
            <person name="Coutinho P."/>
            <person name="Dacks J.B."/>
            <person name="Durnford D.G."/>
            <person name="Fast N.M."/>
            <person name="Green B.R."/>
            <person name="Grisdale C."/>
            <person name="Hempe F."/>
            <person name="Henrissat B."/>
            <person name="Hoppner M.P."/>
            <person name="Ishida K.-I."/>
            <person name="Kim E."/>
            <person name="Koreny L."/>
            <person name="Kroth P.G."/>
            <person name="Liu Y."/>
            <person name="Malik S.-B."/>
            <person name="Maier U.G."/>
            <person name="McRose D."/>
            <person name="Mock T."/>
            <person name="Neilson J.A."/>
            <person name="Onodera N.T."/>
            <person name="Poole A.M."/>
            <person name="Pritham E.J."/>
            <person name="Richards T.A."/>
            <person name="Rocap G."/>
            <person name="Roy S.W."/>
            <person name="Sarai C."/>
            <person name="Schaack S."/>
            <person name="Shirato S."/>
            <person name="Slamovits C.H."/>
            <person name="Spencer D.F."/>
            <person name="Suzuki S."/>
            <person name="Worden A.Z."/>
            <person name="Zauner S."/>
            <person name="Barry K."/>
            <person name="Bell C."/>
            <person name="Bharti A.K."/>
            <person name="Crow J.A."/>
            <person name="Grimwood J."/>
            <person name="Kramer R."/>
            <person name="Lindquist E."/>
            <person name="Lucas S."/>
            <person name="Salamov A."/>
            <person name="McFadden G.I."/>
            <person name="Lane C.E."/>
            <person name="Keeling P.J."/>
            <person name="Gray M.W."/>
            <person name="Grigoriev I.V."/>
            <person name="Archibald J.M."/>
        </authorList>
    </citation>
    <scope>NUCLEOTIDE SEQUENCE</scope>
    <source>
        <strain evidence="10">CCMP2712</strain>
    </source>
</reference>
<name>L1JJW8_GUITC</name>
<evidence type="ECO:0000256" key="5">
    <source>
        <dbReference type="ARBA" id="ARBA00023239"/>
    </source>
</evidence>
<proteinExistence type="inferred from homology"/>
<sequence>MAFFRAPEVELAGKGWKVSRSPKLSSSKIGGLAGLENRFTRQELVELDSVKPLLDASGTENLAAVTAAVSHRKAGQSITLKGVPTELTLTLPEDITLKKYSSSRGILPSTMLAGNSRNARSQALLEWTYKNDGPSIWGKPIAQGDWKACASGKEQSPINIVLSNVKSGTDMAPLEWKCDGKPCQGDQNVTVSTSKAKIAYDGHFLELTDFADDKNPSMKIDDVEYKLTAIDFHTPSEHAIDGEFYDMEVQLKHVSDDNKTMIVSVLFKQEAVMRARCGSATSLIFKAVATSISLEHFYRYTGSLTSPPCTEGVMWNILKFPMDMSQDDWTVIAALQGKNNRPRQSIHDRLVYVQ</sequence>
<dbReference type="InterPro" id="IPR036398">
    <property type="entry name" value="CA_dom_sf"/>
</dbReference>
<dbReference type="PaxDb" id="55529-EKX48385"/>